<dbReference type="Proteomes" id="UP001291912">
    <property type="component" value="Unassembled WGS sequence"/>
</dbReference>
<sequence>MKALIASGTGHYADPWHPFPETTPELRAILTDAGFVVDVDEDVDHAMARLDGFDLLVVNAGDPWRGEDAVPAPRLSVDGLSRALDRGMGVLALHCAVASMRDYPDWAAAIGGMWVPQLSWHPPAGEIDVRVHPFPDGDALSDFTVFDEQYARLQAIGRREVVAEFTVDGERMPAAWVRTYGASRIAVDVLGHDARSYASAGHRNLVKRLARWATAA</sequence>
<feature type="domain" description="ThuA-like" evidence="1">
    <location>
        <begin position="3"/>
        <end position="213"/>
    </location>
</feature>
<dbReference type="InterPro" id="IPR029010">
    <property type="entry name" value="ThuA-like"/>
</dbReference>
<dbReference type="InterPro" id="IPR029062">
    <property type="entry name" value="Class_I_gatase-like"/>
</dbReference>
<evidence type="ECO:0000313" key="2">
    <source>
        <dbReference type="EMBL" id="MDZ8160332.1"/>
    </source>
</evidence>
<dbReference type="SUPFAM" id="SSF52317">
    <property type="entry name" value="Class I glutamine amidotransferase-like"/>
    <property type="match status" value="1"/>
</dbReference>
<evidence type="ECO:0000313" key="3">
    <source>
        <dbReference type="Proteomes" id="UP001291912"/>
    </source>
</evidence>
<evidence type="ECO:0000259" key="1">
    <source>
        <dbReference type="Pfam" id="PF06283"/>
    </source>
</evidence>
<dbReference type="RefSeq" id="WP_194423068.1">
    <property type="nucleotide sequence ID" value="NZ_BAAAPT010000001.1"/>
</dbReference>
<dbReference type="EMBL" id="JAWJYN010000001">
    <property type="protein sequence ID" value="MDZ8160332.1"/>
    <property type="molecule type" value="Genomic_DNA"/>
</dbReference>
<dbReference type="Pfam" id="PF06283">
    <property type="entry name" value="ThuA"/>
    <property type="match status" value="1"/>
</dbReference>
<gene>
    <name evidence="2" type="ORF">R2Q92_00675</name>
</gene>
<comment type="caution">
    <text evidence="2">The sequence shown here is derived from an EMBL/GenBank/DDBJ whole genome shotgun (WGS) entry which is preliminary data.</text>
</comment>
<name>A0ABU5N327_9MICO</name>
<dbReference type="Gene3D" id="3.40.50.880">
    <property type="match status" value="1"/>
</dbReference>
<organism evidence="2 3">
    <name type="scientific">Microbacterium aquimaris</name>
    <dbReference type="NCBI Taxonomy" id="459816"/>
    <lineage>
        <taxon>Bacteria</taxon>
        <taxon>Bacillati</taxon>
        <taxon>Actinomycetota</taxon>
        <taxon>Actinomycetes</taxon>
        <taxon>Micrococcales</taxon>
        <taxon>Microbacteriaceae</taxon>
        <taxon>Microbacterium</taxon>
    </lineage>
</organism>
<protein>
    <submittedName>
        <fullName evidence="2">ThuA domain-containing protein</fullName>
    </submittedName>
</protein>
<proteinExistence type="predicted"/>
<accession>A0ABU5N327</accession>
<keyword evidence="3" id="KW-1185">Reference proteome</keyword>
<reference evidence="2 3" key="1">
    <citation type="submission" date="2023-10" db="EMBL/GenBank/DDBJ databases">
        <title>Microbacterium xanthum sp. nov., isolated from seaweed.</title>
        <authorList>
            <person name="Lee S.D."/>
        </authorList>
    </citation>
    <scope>NUCLEOTIDE SEQUENCE [LARGE SCALE GENOMIC DNA]</scope>
    <source>
        <strain evidence="2 3">KCTC 19124</strain>
    </source>
</reference>